<dbReference type="EMBL" id="CAJFCJ010000025">
    <property type="protein sequence ID" value="CAD5125253.1"/>
    <property type="molecule type" value="Genomic_DNA"/>
</dbReference>
<accession>A0A7I8WAT8</accession>
<feature type="compositionally biased region" description="Basic and acidic residues" evidence="1">
    <location>
        <begin position="61"/>
        <end position="84"/>
    </location>
</feature>
<feature type="region of interest" description="Disordered" evidence="1">
    <location>
        <begin position="61"/>
        <end position="112"/>
    </location>
</feature>
<dbReference type="GO" id="GO:0016192">
    <property type="term" value="P:vesicle-mediated transport"/>
    <property type="evidence" value="ECO:0007669"/>
    <property type="project" value="InterPro"/>
</dbReference>
<organism evidence="2 3">
    <name type="scientific">Dimorphilus gyrociliatus</name>
    <dbReference type="NCBI Taxonomy" id="2664684"/>
    <lineage>
        <taxon>Eukaryota</taxon>
        <taxon>Metazoa</taxon>
        <taxon>Spiralia</taxon>
        <taxon>Lophotrochozoa</taxon>
        <taxon>Annelida</taxon>
        <taxon>Polychaeta</taxon>
        <taxon>Polychaeta incertae sedis</taxon>
        <taxon>Dinophilidae</taxon>
        <taxon>Dimorphilus</taxon>
    </lineage>
</organism>
<dbReference type="SUPFAM" id="SSF47986">
    <property type="entry name" value="DEATH domain"/>
    <property type="match status" value="1"/>
</dbReference>
<dbReference type="OrthoDB" id="10256463at2759"/>
<dbReference type="Gene3D" id="1.10.533.10">
    <property type="entry name" value="Death Domain, Fas"/>
    <property type="match status" value="1"/>
</dbReference>
<dbReference type="GO" id="GO:0031267">
    <property type="term" value="F:small GTPase binding"/>
    <property type="evidence" value="ECO:0007669"/>
    <property type="project" value="InterPro"/>
</dbReference>
<dbReference type="AlphaFoldDB" id="A0A7I8WAT8"/>
<feature type="compositionally biased region" description="Acidic residues" evidence="1">
    <location>
        <begin position="99"/>
        <end position="111"/>
    </location>
</feature>
<dbReference type="Proteomes" id="UP000549394">
    <property type="component" value="Unassembled WGS sequence"/>
</dbReference>
<evidence type="ECO:0000313" key="3">
    <source>
        <dbReference type="Proteomes" id="UP000549394"/>
    </source>
</evidence>
<keyword evidence="3" id="KW-1185">Reference proteome</keyword>
<dbReference type="GO" id="GO:0005794">
    <property type="term" value="C:Golgi apparatus"/>
    <property type="evidence" value="ECO:0007669"/>
    <property type="project" value="InterPro"/>
</dbReference>
<protein>
    <submittedName>
        <fullName evidence="2">DgyrCDS13495</fullName>
    </submittedName>
</protein>
<sequence>MGTNRSQRCLADLEIAMEKFKIDALETNRAYLCDNVDVDDHLCFLRSNRILDKMACERIRSPTTSRDKDDSDKELNTQDLKFHSMGDSPLNSDKMNFGDDIEDPMDDDDDRQDLLSQTKKQPSFWTFEYYQQYFDVESWQVLNRILGSMLPNVRKNYLQHHIRPVPDLYGPFWICTTLVFTTAIAGNMANYIQQYGNHEWKYDFHKG</sequence>
<evidence type="ECO:0000313" key="2">
    <source>
        <dbReference type="EMBL" id="CAD5125253.1"/>
    </source>
</evidence>
<evidence type="ECO:0000256" key="1">
    <source>
        <dbReference type="SAM" id="MobiDB-lite"/>
    </source>
</evidence>
<comment type="caution">
    <text evidence="2">The sequence shown here is derived from an EMBL/GenBank/DDBJ whole genome shotgun (WGS) entry which is preliminary data.</text>
</comment>
<gene>
    <name evidence="2" type="ORF">DGYR_LOCUS12661</name>
</gene>
<proteinExistence type="predicted"/>
<dbReference type="PANTHER" id="PTHR12822">
    <property type="entry name" value="PROTEIN YIPF"/>
    <property type="match status" value="1"/>
</dbReference>
<dbReference type="InterPro" id="IPR039765">
    <property type="entry name" value="Yip5/YIPF1/YIPF2"/>
</dbReference>
<name>A0A7I8WAT8_9ANNE</name>
<dbReference type="PANTHER" id="PTHR12822:SF2">
    <property type="entry name" value="PROTEIN YIPF"/>
    <property type="match status" value="1"/>
</dbReference>
<reference evidence="2 3" key="1">
    <citation type="submission" date="2020-08" db="EMBL/GenBank/DDBJ databases">
        <authorList>
            <person name="Hejnol A."/>
        </authorList>
    </citation>
    <scope>NUCLEOTIDE SEQUENCE [LARGE SCALE GENOMIC DNA]</scope>
</reference>
<dbReference type="InterPro" id="IPR011029">
    <property type="entry name" value="DEATH-like_dom_sf"/>
</dbReference>